<name>K9VTS2_9CYAN</name>
<dbReference type="KEGG" id="oni:Osc7112_6884"/>
<protein>
    <recommendedName>
        <fullName evidence="2">eCIS core domain-containing protein</fullName>
    </recommendedName>
</protein>
<feature type="region of interest" description="Disordered" evidence="1">
    <location>
        <begin position="115"/>
        <end position="161"/>
    </location>
</feature>
<keyword evidence="4" id="KW-1185">Reference proteome</keyword>
<reference evidence="3 4" key="1">
    <citation type="submission" date="2012-05" db="EMBL/GenBank/DDBJ databases">
        <title>Finished plasmid 4 of genome of Oscillatoria sp. PCC 7112.</title>
        <authorList>
            <consortium name="US DOE Joint Genome Institute"/>
            <person name="Gugger M."/>
            <person name="Coursin T."/>
            <person name="Rippka R."/>
            <person name="Tandeau De Marsac N."/>
            <person name="Huntemann M."/>
            <person name="Wei C.-L."/>
            <person name="Han J."/>
            <person name="Detter J.C."/>
            <person name="Han C."/>
            <person name="Tapia R."/>
            <person name="Davenport K."/>
            <person name="Daligault H."/>
            <person name="Erkkila T."/>
            <person name="Gu W."/>
            <person name="Munk A.C.C."/>
            <person name="Teshima H."/>
            <person name="Xu Y."/>
            <person name="Chain P."/>
            <person name="Chen A."/>
            <person name="Krypides N."/>
            <person name="Mavromatis K."/>
            <person name="Markowitz V."/>
            <person name="Szeto E."/>
            <person name="Ivanova N."/>
            <person name="Mikhailova N."/>
            <person name="Ovchinnikova G."/>
            <person name="Pagani I."/>
            <person name="Pati A."/>
            <person name="Goodwin L."/>
            <person name="Peters L."/>
            <person name="Pitluck S."/>
            <person name="Woyke T."/>
            <person name="Kerfeld C."/>
        </authorList>
    </citation>
    <scope>NUCLEOTIDE SEQUENCE [LARGE SCALE GENOMIC DNA]</scope>
    <source>
        <strain evidence="3 4">PCC 7112</strain>
        <plasmid evidence="3 4">pOSC7112.04</plasmid>
    </source>
</reference>
<evidence type="ECO:0000313" key="4">
    <source>
        <dbReference type="Proteomes" id="UP000010478"/>
    </source>
</evidence>
<feature type="region of interest" description="Disordered" evidence="1">
    <location>
        <begin position="691"/>
        <end position="753"/>
    </location>
</feature>
<sequence length="1065" mass="116085">MFYQRVQKANSETPLRQQHNRLFPRPSDNFKPLPAPTTPDGRIDLSRLPTSDWMKNDQVLLRWAREEAAANSSKTPEIPLSIQAKLTVSTPGDKYELEADATAAKVMAMPDSALLSQQSASKQSNPTTDAVQRAGAEDKTVSPELENRIHNATGGSPLPESVRSFMEPRFGVDFSAIRVHTDSAAAQMCKEVGAKAFAVGNRIYYGAGYAPGNNELTAHELTHTIQQGATKRLNKQTRQLPAPSPSLVAKKITITTPHHNKQLRQFPPVESASDSLKTSSSNLTKPHQIERQVALDEIPASTLTAQQITSARTGAKFNRISPHISEKLTPTSSVTAKQFTPDNTPENFNKISPHIWEKLTPTTSLSAKSLSPTAENKPLSVSKTAPQIQGNWLKDRAIQAFEELMKRVGGPAATQVVAVLRRAGNAFGAIVGNPKGFLTNLVNALQTGFKQFSGNIVNHLKTGLVAWLTGTLSATGLSVPNQLDAKGIVSIVLSVLGINYGRVRNILVQRIGGAKVKQLESGFDLMQRLASGGLAAAVQQVMELGQTLQQLQTTVIESVRNWVIETVVRAAISKLVATFSGFGAIAVAVEGIYNAIAFLIEQANKIQALVDAVAASIGNIAAGQVLQAANYIESTLARSLSVAISFLARIVGLGNVGQKVREIIGRVRARVDVAVNNLVDYVIGQGNSWLAKSGGGSRRDRASSNNQQTKSNPVLNNRRTPTNRPNPQQTKPKPVPTNQSGNQQDKQRQRTQVPNFTTQEEFYMSGKKHHLIAKYRQGNLNLFIASDPKQLIPALNRAIAEVSKSNRPDKSYYIGILNQVLDYAKDALHIVKTKGEYLKGVATDPESERQALELAIDRELALAANQLKLLAEKAGIKSLDDFYALPPSQRFIPGANQTEIGKFIRKKLYDEKHNWQGTRNKIIAQKKPEVIARVRSAQQKQDTNMWKQLERDGLVDPGADIKTYNPDKVQYHVDHIEPVSARWNAEGYDSSDSIRARQLLETNNLRVVTGAYNTAKGSEVPGSGRVTYKPYVGPNFTSSIADGGIQGALRIDGKPFVDASGKELI</sequence>
<dbReference type="HOGENOM" id="CLU_288515_0_0_3"/>
<accession>K9VTS2</accession>
<feature type="compositionally biased region" description="Low complexity" evidence="1">
    <location>
        <begin position="115"/>
        <end position="124"/>
    </location>
</feature>
<feature type="region of interest" description="Disordered" evidence="1">
    <location>
        <begin position="329"/>
        <end position="348"/>
    </location>
</feature>
<dbReference type="eggNOG" id="COG5412">
    <property type="taxonomic scope" value="Bacteria"/>
</dbReference>
<dbReference type="EMBL" id="CP003618">
    <property type="protein sequence ID" value="AFZ10964.1"/>
    <property type="molecule type" value="Genomic_DNA"/>
</dbReference>
<feature type="compositionally biased region" description="Polar residues" evidence="1">
    <location>
        <begin position="272"/>
        <end position="285"/>
    </location>
</feature>
<feature type="region of interest" description="Disordered" evidence="1">
    <location>
        <begin position="1"/>
        <end position="48"/>
    </location>
</feature>
<dbReference type="InterPro" id="IPR025295">
    <property type="entry name" value="eCIS_core_dom"/>
</dbReference>
<feature type="region of interest" description="Disordered" evidence="1">
    <location>
        <begin position="257"/>
        <end position="287"/>
    </location>
</feature>
<feature type="domain" description="eCIS core" evidence="2">
    <location>
        <begin position="157"/>
        <end position="229"/>
    </location>
</feature>
<geneLocation type="plasmid" evidence="3 4">
    <name>pOSC7112.04</name>
</geneLocation>
<gene>
    <name evidence="3" type="ORF">Osc7112_6884</name>
</gene>
<feature type="compositionally biased region" description="Basic and acidic residues" evidence="1">
    <location>
        <begin position="135"/>
        <end position="149"/>
    </location>
</feature>
<feature type="compositionally biased region" description="Polar residues" evidence="1">
    <location>
        <begin position="7"/>
        <end position="17"/>
    </location>
</feature>
<dbReference type="Pfam" id="PF13699">
    <property type="entry name" value="eCIS_core"/>
    <property type="match status" value="1"/>
</dbReference>
<dbReference type="eggNOG" id="COG3266">
    <property type="taxonomic scope" value="Bacteria"/>
</dbReference>
<dbReference type="AlphaFoldDB" id="K9VTS2"/>
<feature type="compositionally biased region" description="Polar residues" evidence="1">
    <location>
        <begin position="705"/>
        <end position="715"/>
    </location>
</feature>
<evidence type="ECO:0000256" key="1">
    <source>
        <dbReference type="SAM" id="MobiDB-lite"/>
    </source>
</evidence>
<feature type="compositionally biased region" description="Low complexity" evidence="1">
    <location>
        <begin position="716"/>
        <end position="730"/>
    </location>
</feature>
<keyword evidence="3" id="KW-0614">Plasmid</keyword>
<proteinExistence type="predicted"/>
<dbReference type="Proteomes" id="UP000010478">
    <property type="component" value="Plasmid pOSC7112.04"/>
</dbReference>
<evidence type="ECO:0000313" key="3">
    <source>
        <dbReference type="EMBL" id="AFZ10964.1"/>
    </source>
</evidence>
<feature type="compositionally biased region" description="Polar residues" evidence="1">
    <location>
        <begin position="736"/>
        <end position="753"/>
    </location>
</feature>
<evidence type="ECO:0000259" key="2">
    <source>
        <dbReference type="Pfam" id="PF13699"/>
    </source>
</evidence>
<organism evidence="3 4">
    <name type="scientific">Phormidium nigroviride PCC 7112</name>
    <dbReference type="NCBI Taxonomy" id="179408"/>
    <lineage>
        <taxon>Bacteria</taxon>
        <taxon>Bacillati</taxon>
        <taxon>Cyanobacteriota</taxon>
        <taxon>Cyanophyceae</taxon>
        <taxon>Oscillatoriophycideae</taxon>
        <taxon>Oscillatoriales</taxon>
        <taxon>Oscillatoriaceae</taxon>
        <taxon>Phormidium</taxon>
    </lineage>
</organism>